<protein>
    <recommendedName>
        <fullName evidence="3">DNA topoisomerase</fullName>
        <ecNumber evidence="3">5.6.2.1</ecNumber>
    </recommendedName>
</protein>
<dbReference type="GO" id="GO:0003677">
    <property type="term" value="F:DNA binding"/>
    <property type="evidence" value="ECO:0007669"/>
    <property type="project" value="UniProtKB-KW"/>
</dbReference>
<evidence type="ECO:0000256" key="2">
    <source>
        <dbReference type="ARBA" id="ARBA00006645"/>
    </source>
</evidence>
<dbReference type="Proteomes" id="UP000323632">
    <property type="component" value="Unassembled WGS sequence"/>
</dbReference>
<dbReference type="GO" id="GO:0006265">
    <property type="term" value="P:DNA topological change"/>
    <property type="evidence" value="ECO:0007669"/>
    <property type="project" value="InterPro"/>
</dbReference>
<dbReference type="EC" id="5.6.2.1" evidence="3"/>
<dbReference type="InterPro" id="IPR011010">
    <property type="entry name" value="DNA_brk_join_enz"/>
</dbReference>
<dbReference type="Pfam" id="PF01028">
    <property type="entry name" value="Topoisom_I"/>
    <property type="match status" value="1"/>
</dbReference>
<accession>A0A5M6CB40</accession>
<dbReference type="SUPFAM" id="SSF56349">
    <property type="entry name" value="DNA breaking-rejoining enzymes"/>
    <property type="match status" value="1"/>
</dbReference>
<feature type="domain" description="DNA topoisomerase IB N-terminal" evidence="8">
    <location>
        <begin position="36"/>
        <end position="84"/>
    </location>
</feature>
<keyword evidence="6 9" id="KW-0413">Isomerase</keyword>
<evidence type="ECO:0000256" key="6">
    <source>
        <dbReference type="ARBA" id="ARBA00023235"/>
    </source>
</evidence>
<evidence type="ECO:0000256" key="3">
    <source>
        <dbReference type="ARBA" id="ARBA00012891"/>
    </source>
</evidence>
<dbReference type="EMBL" id="VWSH01000004">
    <property type="protein sequence ID" value="KAA5532396.1"/>
    <property type="molecule type" value="Genomic_DNA"/>
</dbReference>
<evidence type="ECO:0000256" key="5">
    <source>
        <dbReference type="ARBA" id="ARBA00023125"/>
    </source>
</evidence>
<dbReference type="InterPro" id="IPR049331">
    <property type="entry name" value="Top1B_N_bact"/>
</dbReference>
<dbReference type="PRINTS" id="PR00416">
    <property type="entry name" value="EUTPISMRASEI"/>
</dbReference>
<dbReference type="PROSITE" id="PS52038">
    <property type="entry name" value="TOPO_IB_2"/>
    <property type="match status" value="1"/>
</dbReference>
<evidence type="ECO:0000313" key="9">
    <source>
        <dbReference type="EMBL" id="KAA5532396.1"/>
    </source>
</evidence>
<dbReference type="InterPro" id="IPR035447">
    <property type="entry name" value="DNA_topo_I_N_sf"/>
</dbReference>
<dbReference type="PANTHER" id="PTHR10290:SF3">
    <property type="entry name" value="DNA TOPOISOMERASE 1"/>
    <property type="match status" value="1"/>
</dbReference>
<evidence type="ECO:0000256" key="4">
    <source>
        <dbReference type="ARBA" id="ARBA00023029"/>
    </source>
</evidence>
<dbReference type="PANTHER" id="PTHR10290">
    <property type="entry name" value="DNA TOPOISOMERASE I"/>
    <property type="match status" value="1"/>
</dbReference>
<dbReference type="InterPro" id="IPR014711">
    <property type="entry name" value="TopoI_cat_a-hlx-sub_euk"/>
</dbReference>
<dbReference type="SUPFAM" id="SSF55869">
    <property type="entry name" value="DNA topoisomerase I domain"/>
    <property type="match status" value="1"/>
</dbReference>
<keyword evidence="5" id="KW-0238">DNA-binding</keyword>
<keyword evidence="4" id="KW-0799">Topoisomerase</keyword>
<dbReference type="InterPro" id="IPR051062">
    <property type="entry name" value="Topoisomerase_IB"/>
</dbReference>
<comment type="catalytic activity">
    <reaction evidence="1">
        <text>ATP-independent breakage of single-stranded DNA, followed by passage and rejoining.</text>
        <dbReference type="EC" id="5.6.2.1"/>
    </reaction>
</comment>
<dbReference type="GO" id="GO:0003917">
    <property type="term" value="F:DNA topoisomerase type I (single strand cut, ATP-independent) activity"/>
    <property type="evidence" value="ECO:0007669"/>
    <property type="project" value="UniProtKB-EC"/>
</dbReference>
<evidence type="ECO:0000313" key="10">
    <source>
        <dbReference type="Proteomes" id="UP000323632"/>
    </source>
</evidence>
<feature type="domain" description="DNA topoisomerase I catalytic core eukaryotic-type" evidence="7">
    <location>
        <begin position="97"/>
        <end position="305"/>
    </location>
</feature>
<gene>
    <name evidence="9" type="ORF">F0919_16530</name>
</gene>
<name>A0A5M6CB40_9BACT</name>
<proteinExistence type="inferred from homology"/>
<dbReference type="RefSeq" id="WP_150033899.1">
    <property type="nucleotide sequence ID" value="NZ_VWSH01000004.1"/>
</dbReference>
<dbReference type="Gene3D" id="3.90.15.10">
    <property type="entry name" value="Topoisomerase I, Chain A, domain 3"/>
    <property type="match status" value="1"/>
</dbReference>
<comment type="caution">
    <text evidence="9">The sequence shown here is derived from an EMBL/GenBank/DDBJ whole genome shotgun (WGS) entry which is preliminary data.</text>
</comment>
<evidence type="ECO:0000256" key="1">
    <source>
        <dbReference type="ARBA" id="ARBA00000213"/>
    </source>
</evidence>
<comment type="similarity">
    <text evidence="2">Belongs to the type IB topoisomerase family.</text>
</comment>
<dbReference type="Gene3D" id="3.30.66.10">
    <property type="entry name" value="DNA topoisomerase I domain"/>
    <property type="match status" value="1"/>
</dbReference>
<reference evidence="9 10" key="1">
    <citation type="submission" date="2019-09" db="EMBL/GenBank/DDBJ databases">
        <title>Genome sequence and assembly of Taibaiella sp.</title>
        <authorList>
            <person name="Chhetri G."/>
        </authorList>
    </citation>
    <scope>NUCLEOTIDE SEQUENCE [LARGE SCALE GENOMIC DNA]</scope>
    <source>
        <strain evidence="9 10">KVB11</strain>
    </source>
</reference>
<dbReference type="InterPro" id="IPR001631">
    <property type="entry name" value="TopoI"/>
</dbReference>
<evidence type="ECO:0000259" key="7">
    <source>
        <dbReference type="Pfam" id="PF01028"/>
    </source>
</evidence>
<dbReference type="InterPro" id="IPR013500">
    <property type="entry name" value="TopoI_cat_euk"/>
</dbReference>
<dbReference type="Gene3D" id="1.10.132.120">
    <property type="match status" value="1"/>
</dbReference>
<sequence length="344" mass="39961">MDNNISEEVIQSLRKNKLVYVTSEDKGFTRKEKNGKFIYLDIGGKEIKSEEILHRIRALVIPPAWTEVWICPKENGHIQVTGLDAKGRKQYRYHADWQKFRNETKFDKLYQFGRKLNNLRKQIQKDLKRKSIDKQKVTALALSVMENTFIRVGNAAYEKENGSYGLTTLKNRHIRFDHGIAIFRFVGKKGVKRMVQMRHRSLINLLKKVKDLPGQEIFQYYDADKNLHSLNSSDINHYLKEIMKEDFTCKDFRTWGGCVCALQHFLESSGEENSTKSLPALIDKVAERLGNTRTVCKKYYIHPQLLLRYENGEMGQLFPAGSIKTDDFNAVEKAFLNFLKKTAA</sequence>
<evidence type="ECO:0000259" key="8">
    <source>
        <dbReference type="Pfam" id="PF21338"/>
    </source>
</evidence>
<organism evidence="9 10">
    <name type="scientific">Taibaiella lutea</name>
    <dbReference type="NCBI Taxonomy" id="2608001"/>
    <lineage>
        <taxon>Bacteria</taxon>
        <taxon>Pseudomonadati</taxon>
        <taxon>Bacteroidota</taxon>
        <taxon>Chitinophagia</taxon>
        <taxon>Chitinophagales</taxon>
        <taxon>Chitinophagaceae</taxon>
        <taxon>Taibaiella</taxon>
    </lineage>
</organism>
<dbReference type="AlphaFoldDB" id="A0A5M6CB40"/>
<dbReference type="Pfam" id="PF21338">
    <property type="entry name" value="Top1B_N_bact"/>
    <property type="match status" value="1"/>
</dbReference>
<keyword evidence="10" id="KW-1185">Reference proteome</keyword>